<dbReference type="RefSeq" id="WP_112114596.1">
    <property type="nucleotide sequence ID" value="NZ_PRKZ01000001.1"/>
</dbReference>
<evidence type="ECO:0000313" key="4">
    <source>
        <dbReference type="Proteomes" id="UP000251634"/>
    </source>
</evidence>
<gene>
    <name evidence="3" type="ORF">C4N25_00720</name>
</gene>
<accession>A0A329TSY6</accession>
<protein>
    <recommendedName>
        <fullName evidence="5">CinA C-terminal domain-containing protein</fullName>
    </recommendedName>
</protein>
<feature type="transmembrane region" description="Helical" evidence="2">
    <location>
        <begin position="258"/>
        <end position="276"/>
    </location>
</feature>
<dbReference type="AlphaFoldDB" id="A0A329TSY6"/>
<evidence type="ECO:0000256" key="2">
    <source>
        <dbReference type="SAM" id="Phobius"/>
    </source>
</evidence>
<keyword evidence="2" id="KW-0472">Membrane</keyword>
<name>A0A329TSY6_9FIRM</name>
<keyword evidence="2" id="KW-1133">Transmembrane helix</keyword>
<keyword evidence="2" id="KW-0812">Transmembrane</keyword>
<proteinExistence type="predicted"/>
<dbReference type="EMBL" id="PRKZ01000001">
    <property type="protein sequence ID" value="RAW51970.1"/>
    <property type="molecule type" value="Genomic_DNA"/>
</dbReference>
<dbReference type="InterPro" id="IPR036653">
    <property type="entry name" value="CinA-like_C"/>
</dbReference>
<evidence type="ECO:0008006" key="5">
    <source>
        <dbReference type="Google" id="ProtNLM"/>
    </source>
</evidence>
<dbReference type="Gene3D" id="3.90.950.20">
    <property type="entry name" value="CinA-like"/>
    <property type="match status" value="1"/>
</dbReference>
<dbReference type="Proteomes" id="UP000251634">
    <property type="component" value="Unassembled WGS sequence"/>
</dbReference>
<feature type="region of interest" description="Disordered" evidence="1">
    <location>
        <begin position="229"/>
        <end position="251"/>
    </location>
</feature>
<dbReference type="SUPFAM" id="SSF142433">
    <property type="entry name" value="CinA-like"/>
    <property type="match status" value="1"/>
</dbReference>
<evidence type="ECO:0000256" key="1">
    <source>
        <dbReference type="SAM" id="MobiDB-lite"/>
    </source>
</evidence>
<comment type="caution">
    <text evidence="3">The sequence shown here is derived from an EMBL/GenBank/DDBJ whole genome shotgun (WGS) entry which is preliminary data.</text>
</comment>
<reference evidence="3 4" key="1">
    <citation type="submission" date="2018-02" db="EMBL/GenBank/DDBJ databases">
        <title>Complete genome sequencing of Faecalibacterium prausnitzii strains isolated from the human gut.</title>
        <authorList>
            <person name="Fitzgerald B.C."/>
            <person name="Shkoporov A.N."/>
            <person name="Ross P.R."/>
            <person name="Hill C."/>
        </authorList>
    </citation>
    <scope>NUCLEOTIDE SEQUENCE [LARGE SCALE GENOMIC DNA]</scope>
    <source>
        <strain evidence="3 4">APC942/8-14-2</strain>
    </source>
</reference>
<evidence type="ECO:0000313" key="3">
    <source>
        <dbReference type="EMBL" id="RAW51970.1"/>
    </source>
</evidence>
<sequence length="316" mass="33827">MAEEKTSCVLRLFGAPQGQLAGAVGQFAPQWKTQAQWKSRGGETLLALQAASPSGLKKAAQSLQAQFEADLYGAGDTSLAAAVVNALETHDRLLVCSDAAAGALLEARLETVPGAEKVFDFGALSYAHPKAGPQIEKRARARFKAEEPDAVRLALARAQAARRVVGSELAAGCAERGSEKVLVLSSKKGCWLRTVPSSDNAALWLLDMIRRAACDYPQAEGTGFLPARKAAQNGPAPEVGTNAAKPGNPRRKHHRGRWLLVLLLLAVLGAAVWYQYAMGGDWAKLAQLPRRIQTQGLDALKNFWQAYQPKPGTELI</sequence>
<organism evidence="3 4">
    <name type="scientific">Faecalibacterium prausnitzii</name>
    <dbReference type="NCBI Taxonomy" id="853"/>
    <lineage>
        <taxon>Bacteria</taxon>
        <taxon>Bacillati</taxon>
        <taxon>Bacillota</taxon>
        <taxon>Clostridia</taxon>
        <taxon>Eubacteriales</taxon>
        <taxon>Oscillospiraceae</taxon>
        <taxon>Faecalibacterium</taxon>
    </lineage>
</organism>